<proteinExistence type="predicted"/>
<dbReference type="EMBL" id="NAFK01000124">
    <property type="protein sequence ID" value="OSJ34397.1"/>
    <property type="molecule type" value="Genomic_DNA"/>
</dbReference>
<comment type="caution">
    <text evidence="2">The sequence shown here is derived from an EMBL/GenBank/DDBJ whole genome shotgun (WGS) entry which is preliminary data.</text>
</comment>
<dbReference type="InterPro" id="IPR001075">
    <property type="entry name" value="NIF_FeS_clus_asmbl_NifU_C"/>
</dbReference>
<name>A0ABX3X9Y9_9BRAD</name>
<feature type="domain" description="NIF system FeS cluster assembly NifU C-terminal" evidence="1">
    <location>
        <begin position="23"/>
        <end position="85"/>
    </location>
</feature>
<dbReference type="Proteomes" id="UP000193884">
    <property type="component" value="Unassembled WGS sequence"/>
</dbReference>
<dbReference type="Pfam" id="PF01106">
    <property type="entry name" value="NifU"/>
    <property type="match status" value="1"/>
</dbReference>
<dbReference type="SUPFAM" id="SSF117916">
    <property type="entry name" value="Fe-S cluster assembly (FSCA) domain-like"/>
    <property type="match status" value="1"/>
</dbReference>
<dbReference type="RefSeq" id="WP_085383496.1">
    <property type="nucleotide sequence ID" value="NZ_NAFJ01000105.1"/>
</dbReference>
<keyword evidence="3" id="KW-1185">Reference proteome</keyword>
<reference evidence="2 3" key="1">
    <citation type="submission" date="2017-03" db="EMBL/GenBank/DDBJ databases">
        <title>Whole genome sequences of fourteen strains of Bradyrhizobium canariense and one strain of Bradyrhizobium japonicum isolated from Lupinus (Papilionoideae: Genisteae) species in Algeria.</title>
        <authorList>
            <person name="Crovadore J."/>
            <person name="Chekireb D."/>
            <person name="Brachmann A."/>
            <person name="Chablais R."/>
            <person name="Cochard B."/>
            <person name="Lefort F."/>
        </authorList>
    </citation>
    <scope>NUCLEOTIDE SEQUENCE [LARGE SCALE GENOMIC DNA]</scope>
    <source>
        <strain evidence="2 3">UBMAN05</strain>
    </source>
</reference>
<protein>
    <recommendedName>
        <fullName evidence="1">NIF system FeS cluster assembly NifU C-terminal domain-containing protein</fullName>
    </recommendedName>
</protein>
<evidence type="ECO:0000313" key="2">
    <source>
        <dbReference type="EMBL" id="OSJ34397.1"/>
    </source>
</evidence>
<organism evidence="2 3">
    <name type="scientific">Bradyrhizobium canariense</name>
    <dbReference type="NCBI Taxonomy" id="255045"/>
    <lineage>
        <taxon>Bacteria</taxon>
        <taxon>Pseudomonadati</taxon>
        <taxon>Pseudomonadota</taxon>
        <taxon>Alphaproteobacteria</taxon>
        <taxon>Hyphomicrobiales</taxon>
        <taxon>Nitrobacteraceae</taxon>
        <taxon>Bradyrhizobium</taxon>
    </lineage>
</organism>
<gene>
    <name evidence="2" type="ORF">BST63_03685</name>
</gene>
<sequence>MGLKAERMKQCSTIEPADRERIVRAVLDESRPSLRRDAGDCELVAIDGDKIMVRLAGACMVCKLAGTTLATIQARLIERLGEFVRLIPLPGAAKVRH</sequence>
<evidence type="ECO:0000313" key="3">
    <source>
        <dbReference type="Proteomes" id="UP000193884"/>
    </source>
</evidence>
<accession>A0ABX3X9Y9</accession>
<dbReference type="InterPro" id="IPR034904">
    <property type="entry name" value="FSCA_dom_sf"/>
</dbReference>
<evidence type="ECO:0000259" key="1">
    <source>
        <dbReference type="Pfam" id="PF01106"/>
    </source>
</evidence>
<dbReference type="Gene3D" id="3.30.300.130">
    <property type="entry name" value="Fe-S cluster assembly (FSCA)"/>
    <property type="match status" value="1"/>
</dbReference>